<protein>
    <submittedName>
        <fullName evidence="3">Potassium-transporting ATPase subunit F</fullName>
    </submittedName>
</protein>
<dbReference type="GeneID" id="83063737"/>
<accession>A0A1J1EGY9</accession>
<dbReference type="EMBL" id="AP014940">
    <property type="protein sequence ID" value="BAV97355.1"/>
    <property type="molecule type" value="Genomic_DNA"/>
</dbReference>
<dbReference type="GO" id="GO:0008556">
    <property type="term" value="F:P-type potassium transmembrane transporter activity"/>
    <property type="evidence" value="ECO:0007669"/>
    <property type="project" value="InterPro"/>
</dbReference>
<dbReference type="KEGG" id="lem:LEN_1868"/>
<dbReference type="RefSeq" id="WP_057948112.1">
    <property type="nucleotide sequence ID" value="NZ_AP014940.1"/>
</dbReference>
<dbReference type="InterPro" id="IPR011726">
    <property type="entry name" value="KdpF"/>
</dbReference>
<keyword evidence="1" id="KW-1133">Transmembrane helix</keyword>
<dbReference type="GO" id="GO:0005886">
    <property type="term" value="C:plasma membrane"/>
    <property type="evidence" value="ECO:0007669"/>
    <property type="project" value="InterPro"/>
</dbReference>
<gene>
    <name evidence="3" type="ORF">D9T17_12165</name>
    <name evidence="2" type="ORF">LEN_1868</name>
</gene>
<feature type="transmembrane region" description="Helical" evidence="1">
    <location>
        <begin position="7"/>
        <end position="25"/>
    </location>
</feature>
<dbReference type="EMBL" id="RCTY01000030">
    <property type="protein sequence ID" value="ROU06750.1"/>
    <property type="molecule type" value="Genomic_DNA"/>
</dbReference>
<evidence type="ECO:0000313" key="3">
    <source>
        <dbReference type="EMBL" id="ROU06750.1"/>
    </source>
</evidence>
<evidence type="ECO:0000313" key="4">
    <source>
        <dbReference type="Proteomes" id="UP000218824"/>
    </source>
</evidence>
<organism evidence="3 5">
    <name type="scientific">Lysobacter enzymogenes</name>
    <dbReference type="NCBI Taxonomy" id="69"/>
    <lineage>
        <taxon>Bacteria</taxon>
        <taxon>Pseudomonadati</taxon>
        <taxon>Pseudomonadota</taxon>
        <taxon>Gammaproteobacteria</taxon>
        <taxon>Lysobacterales</taxon>
        <taxon>Lysobacteraceae</taxon>
        <taxon>Lysobacter</taxon>
    </lineage>
</organism>
<name>A0A1J1EGY9_LYSEN</name>
<dbReference type="AlphaFoldDB" id="A0A1J1EGY9"/>
<evidence type="ECO:0000256" key="1">
    <source>
        <dbReference type="SAM" id="Phobius"/>
    </source>
</evidence>
<dbReference type="Proteomes" id="UP000218824">
    <property type="component" value="Chromosome"/>
</dbReference>
<reference evidence="3 5" key="2">
    <citation type="submission" date="2018-10" db="EMBL/GenBank/DDBJ databases">
        <title>The genome of Lysobacter enzymogenes OH11.</title>
        <authorList>
            <person name="Liu F."/>
            <person name="Zhao Y."/>
            <person name="Qian G."/>
            <person name="Chen Y."/>
            <person name="Xu H."/>
        </authorList>
    </citation>
    <scope>NUCLEOTIDE SEQUENCE [LARGE SCALE GENOMIC DNA]</scope>
    <source>
        <strain evidence="3 5">OH11</strain>
    </source>
</reference>
<dbReference type="Proteomes" id="UP000275910">
    <property type="component" value="Unassembled WGS sequence"/>
</dbReference>
<keyword evidence="1" id="KW-0812">Transmembrane</keyword>
<reference evidence="2 4" key="1">
    <citation type="journal article" date="2017" name="DNA Res.">
        <title>Complete genome sequence and expression profile of the commercial lytic enzyme producer Lysobacter enzymogenes M497-1.</title>
        <authorList>
            <person name="Takami H."/>
            <person name="Toyoda A."/>
            <person name="Uchiyama I."/>
            <person name="Itoh T."/>
            <person name="Takaki Y."/>
            <person name="Arai W."/>
            <person name="Nishi S."/>
            <person name="Kawai M."/>
            <person name="Shinya K."/>
            <person name="Ikeda H."/>
        </authorList>
    </citation>
    <scope>NUCLEOTIDE SEQUENCE [LARGE SCALE GENOMIC DNA]</scope>
    <source>
        <strain evidence="2 4">M497-1</strain>
    </source>
</reference>
<dbReference type="Pfam" id="PF09604">
    <property type="entry name" value="Potass_KdpF"/>
    <property type="match status" value="1"/>
</dbReference>
<evidence type="ECO:0000313" key="5">
    <source>
        <dbReference type="Proteomes" id="UP000275910"/>
    </source>
</evidence>
<keyword evidence="1" id="KW-0472">Membrane</keyword>
<sequence>MPGWLSMLCAISVLVAAAYLLYVVLRPEDF</sequence>
<proteinExistence type="predicted"/>
<evidence type="ECO:0000313" key="2">
    <source>
        <dbReference type="EMBL" id="BAV97355.1"/>
    </source>
</evidence>